<proteinExistence type="inferred from homology"/>
<dbReference type="InterPro" id="IPR051310">
    <property type="entry name" value="MCP_chemotaxis"/>
</dbReference>
<dbReference type="RefSeq" id="WP_048595789.1">
    <property type="nucleotide sequence ID" value="NZ_CVLB01000003.1"/>
</dbReference>
<comment type="subcellular location">
    <subcellularLocation>
        <location evidence="1">Cell membrane</location>
        <topology evidence="1">Multi-pass membrane protein</topology>
    </subcellularLocation>
</comment>
<dbReference type="Gene3D" id="3.30.450.20">
    <property type="entry name" value="PAS domain"/>
    <property type="match status" value="1"/>
</dbReference>
<evidence type="ECO:0000256" key="1">
    <source>
        <dbReference type="ARBA" id="ARBA00004651"/>
    </source>
</evidence>
<keyword evidence="8" id="KW-0807">Transducer</keyword>
<dbReference type="SUPFAM" id="SSF58104">
    <property type="entry name" value="Methyl-accepting chemotaxis protein (MCP) signaling domain"/>
    <property type="match status" value="1"/>
</dbReference>
<dbReference type="CDD" id="cd11386">
    <property type="entry name" value="MCP_signal"/>
    <property type="match status" value="1"/>
</dbReference>
<evidence type="ECO:0000256" key="3">
    <source>
        <dbReference type="ARBA" id="ARBA00022500"/>
    </source>
</evidence>
<evidence type="ECO:0000256" key="8">
    <source>
        <dbReference type="PROSITE-ProRule" id="PRU00284"/>
    </source>
</evidence>
<evidence type="ECO:0000256" key="9">
    <source>
        <dbReference type="SAM" id="MobiDB-lite"/>
    </source>
</evidence>
<evidence type="ECO:0000256" key="2">
    <source>
        <dbReference type="ARBA" id="ARBA00022475"/>
    </source>
</evidence>
<dbReference type="GO" id="GO:0005886">
    <property type="term" value="C:plasma membrane"/>
    <property type="evidence" value="ECO:0007669"/>
    <property type="project" value="UniProtKB-SubCell"/>
</dbReference>
<sequence>MKKIHSLSFKVPVIISSIIFMTIALLAFISIWSSSRAIRKAALEGFSSTVSGYANMTDMVLHEQLLAIATYSQSGTLINGILNIDDIAVKNEAEKRLKDFASVNGYALNMGLADVNGRIIVDSDNASLEGTSITDSDTELFTRLKANNYNATYANTIAKDSQAILLCKGLFNSQGNLIGIIYINIDLGKVNKDFIDNINFDGDITIANDKGIIMLSSDHNRIGTLLPQVYEIAKTTSEGVIESYVFGNNKSKRSAAYKNISIMPWSVIFANYNSQIYKDIRGIIFRTSTIVPFFIILACFVVALYIKTITKPLISLVLFAKEISQGNLVYEHQNINRDDELGMLANSFFNMRDVLLDIIMKVRVSADEITSSARALSKDSEDLSRRTDTQASSLQETASSMEEMASTIVSSTNKSVDGNKMMINSKASIEHAGSIILDTVQNIEEVNEASTKIKNITKIIEDIAFQTNILALNAAVEAARAGDQGKGFAVVASEVRNLAQTTQSSVKDITSLVDNAYEKITKATESARESQEIFKDIQDKIDVTSKLMDDISTTALEQQAGVQQVNKAITDMDAVTQQNAALVEHTSASSSSLLNQAEELVNAMSFFKV</sequence>
<feature type="domain" description="Methyl-accepting transducer" evidence="11">
    <location>
        <begin position="365"/>
        <end position="594"/>
    </location>
</feature>
<keyword evidence="3" id="KW-0145">Chemotaxis</keyword>
<keyword evidence="6 10" id="KW-0472">Membrane</keyword>
<feature type="transmembrane region" description="Helical" evidence="10">
    <location>
        <begin position="283"/>
        <end position="306"/>
    </location>
</feature>
<dbReference type="InterPro" id="IPR004089">
    <property type="entry name" value="MCPsignal_dom"/>
</dbReference>
<evidence type="ECO:0000256" key="4">
    <source>
        <dbReference type="ARBA" id="ARBA00022692"/>
    </source>
</evidence>
<evidence type="ECO:0000256" key="5">
    <source>
        <dbReference type="ARBA" id="ARBA00022989"/>
    </source>
</evidence>
<dbReference type="Proteomes" id="UP000043763">
    <property type="component" value="Unassembled WGS sequence"/>
</dbReference>
<organism evidence="13 14">
    <name type="scientific">Brachyspira suanatina</name>
    <dbReference type="NCBI Taxonomy" id="381802"/>
    <lineage>
        <taxon>Bacteria</taxon>
        <taxon>Pseudomonadati</taxon>
        <taxon>Spirochaetota</taxon>
        <taxon>Spirochaetia</taxon>
        <taxon>Brachyspirales</taxon>
        <taxon>Brachyspiraceae</taxon>
        <taxon>Brachyspira</taxon>
    </lineage>
</organism>
<feature type="compositionally biased region" description="Polar residues" evidence="9">
    <location>
        <begin position="389"/>
        <end position="399"/>
    </location>
</feature>
<dbReference type="GO" id="GO:0006935">
    <property type="term" value="P:chemotaxis"/>
    <property type="evidence" value="ECO:0007669"/>
    <property type="project" value="UniProtKB-KW"/>
</dbReference>
<dbReference type="PROSITE" id="PS50111">
    <property type="entry name" value="CHEMOTAXIS_TRANSDUC_2"/>
    <property type="match status" value="1"/>
</dbReference>
<keyword evidence="5 10" id="KW-1133">Transmembrane helix</keyword>
<evidence type="ECO:0000259" key="11">
    <source>
        <dbReference type="PROSITE" id="PS50111"/>
    </source>
</evidence>
<dbReference type="GO" id="GO:0007165">
    <property type="term" value="P:signal transduction"/>
    <property type="evidence" value="ECO:0007669"/>
    <property type="project" value="UniProtKB-KW"/>
</dbReference>
<dbReference type="Pfam" id="PF02743">
    <property type="entry name" value="dCache_1"/>
    <property type="match status" value="1"/>
</dbReference>
<gene>
    <name evidence="13" type="ORF">BRSU_2460</name>
</gene>
<dbReference type="CDD" id="cd18774">
    <property type="entry name" value="PDC2_HK_sensor"/>
    <property type="match status" value="1"/>
</dbReference>
<comment type="similarity">
    <text evidence="7">Belongs to the methyl-accepting chemotaxis (MCP) protein family.</text>
</comment>
<keyword evidence="4 10" id="KW-0812">Transmembrane</keyword>
<dbReference type="CDD" id="cd06225">
    <property type="entry name" value="HAMP"/>
    <property type="match status" value="1"/>
</dbReference>
<dbReference type="InterPro" id="IPR003660">
    <property type="entry name" value="HAMP_dom"/>
</dbReference>
<dbReference type="SMART" id="SM00283">
    <property type="entry name" value="MA"/>
    <property type="match status" value="1"/>
</dbReference>
<dbReference type="AlphaFoldDB" id="A0A0G4K9X3"/>
<evidence type="ECO:0000256" key="7">
    <source>
        <dbReference type="ARBA" id="ARBA00029447"/>
    </source>
</evidence>
<keyword evidence="2" id="KW-1003">Cell membrane</keyword>
<dbReference type="Gene3D" id="1.10.287.950">
    <property type="entry name" value="Methyl-accepting chemotaxis protein"/>
    <property type="match status" value="1"/>
</dbReference>
<reference evidence="14" key="1">
    <citation type="submission" date="2015-04" db="EMBL/GenBank/DDBJ databases">
        <authorList>
            <person name="Mushtaq Mamoona"/>
        </authorList>
    </citation>
    <scope>NUCLEOTIDE SEQUENCE [LARGE SCALE GENOMIC DNA]</scope>
    <source>
        <strain evidence="14">AN4859/03</strain>
    </source>
</reference>
<feature type="domain" description="HAMP" evidence="12">
    <location>
        <begin position="307"/>
        <end position="360"/>
    </location>
</feature>
<accession>A0A0G4K9X3</accession>
<dbReference type="Pfam" id="PF00015">
    <property type="entry name" value="MCPsignal"/>
    <property type="match status" value="1"/>
</dbReference>
<dbReference type="EMBL" id="CVLB01000003">
    <property type="protein sequence ID" value="CRF35143.1"/>
    <property type="molecule type" value="Genomic_DNA"/>
</dbReference>
<dbReference type="Pfam" id="PF00672">
    <property type="entry name" value="HAMP"/>
    <property type="match status" value="1"/>
</dbReference>
<evidence type="ECO:0000313" key="14">
    <source>
        <dbReference type="Proteomes" id="UP000043763"/>
    </source>
</evidence>
<dbReference type="PANTHER" id="PTHR43531:SF11">
    <property type="entry name" value="METHYL-ACCEPTING CHEMOTAXIS PROTEIN 3"/>
    <property type="match status" value="1"/>
</dbReference>
<evidence type="ECO:0000259" key="12">
    <source>
        <dbReference type="PROSITE" id="PS50885"/>
    </source>
</evidence>
<feature type="region of interest" description="Disordered" evidence="9">
    <location>
        <begin position="380"/>
        <end position="399"/>
    </location>
</feature>
<protein>
    <submittedName>
        <fullName evidence="13">Methyl-accepting chemotaxis protein</fullName>
    </submittedName>
</protein>
<dbReference type="PROSITE" id="PS50885">
    <property type="entry name" value="HAMP"/>
    <property type="match status" value="1"/>
</dbReference>
<evidence type="ECO:0000256" key="10">
    <source>
        <dbReference type="SAM" id="Phobius"/>
    </source>
</evidence>
<evidence type="ECO:0000256" key="6">
    <source>
        <dbReference type="ARBA" id="ARBA00023136"/>
    </source>
</evidence>
<dbReference type="OrthoDB" id="334703at2"/>
<dbReference type="FunFam" id="1.10.287.950:FF:000001">
    <property type="entry name" value="Methyl-accepting chemotaxis sensory transducer"/>
    <property type="match status" value="1"/>
</dbReference>
<evidence type="ECO:0000313" key="13">
    <source>
        <dbReference type="EMBL" id="CRF35143.1"/>
    </source>
</evidence>
<dbReference type="PANTHER" id="PTHR43531">
    <property type="entry name" value="PROTEIN ICFG"/>
    <property type="match status" value="1"/>
</dbReference>
<feature type="transmembrane region" description="Helical" evidence="10">
    <location>
        <begin position="12"/>
        <end position="32"/>
    </location>
</feature>
<dbReference type="InterPro" id="IPR033479">
    <property type="entry name" value="dCache_1"/>
</dbReference>
<keyword evidence="14" id="KW-1185">Reference proteome</keyword>
<name>A0A0G4K9X3_9SPIR</name>